<protein>
    <submittedName>
        <fullName evidence="2">Uncharacterized protein</fullName>
    </submittedName>
</protein>
<name>B8A949_ORYSI</name>
<dbReference type="AlphaFoldDB" id="B8A949"/>
<feature type="region of interest" description="Disordered" evidence="1">
    <location>
        <begin position="103"/>
        <end position="129"/>
    </location>
</feature>
<dbReference type="HOGENOM" id="CLU_1952374_0_0_1"/>
<reference evidence="2 3" key="1">
    <citation type="journal article" date="2005" name="PLoS Biol.">
        <title>The genomes of Oryza sativa: a history of duplications.</title>
        <authorList>
            <person name="Yu J."/>
            <person name="Wang J."/>
            <person name="Lin W."/>
            <person name="Li S."/>
            <person name="Li H."/>
            <person name="Zhou J."/>
            <person name="Ni P."/>
            <person name="Dong W."/>
            <person name="Hu S."/>
            <person name="Zeng C."/>
            <person name="Zhang J."/>
            <person name="Zhang Y."/>
            <person name="Li R."/>
            <person name="Xu Z."/>
            <person name="Li S."/>
            <person name="Li X."/>
            <person name="Zheng H."/>
            <person name="Cong L."/>
            <person name="Lin L."/>
            <person name="Yin J."/>
            <person name="Geng J."/>
            <person name="Li G."/>
            <person name="Shi J."/>
            <person name="Liu J."/>
            <person name="Lv H."/>
            <person name="Li J."/>
            <person name="Wang J."/>
            <person name="Deng Y."/>
            <person name="Ran L."/>
            <person name="Shi X."/>
            <person name="Wang X."/>
            <person name="Wu Q."/>
            <person name="Li C."/>
            <person name="Ren X."/>
            <person name="Wang J."/>
            <person name="Wang X."/>
            <person name="Li D."/>
            <person name="Liu D."/>
            <person name="Zhang X."/>
            <person name="Ji Z."/>
            <person name="Zhao W."/>
            <person name="Sun Y."/>
            <person name="Zhang Z."/>
            <person name="Bao J."/>
            <person name="Han Y."/>
            <person name="Dong L."/>
            <person name="Ji J."/>
            <person name="Chen P."/>
            <person name="Wu S."/>
            <person name="Liu J."/>
            <person name="Xiao Y."/>
            <person name="Bu D."/>
            <person name="Tan J."/>
            <person name="Yang L."/>
            <person name="Ye C."/>
            <person name="Zhang J."/>
            <person name="Xu J."/>
            <person name="Zhou Y."/>
            <person name="Yu Y."/>
            <person name="Zhang B."/>
            <person name="Zhuang S."/>
            <person name="Wei H."/>
            <person name="Liu B."/>
            <person name="Lei M."/>
            <person name="Yu H."/>
            <person name="Li Y."/>
            <person name="Xu H."/>
            <person name="Wei S."/>
            <person name="He X."/>
            <person name="Fang L."/>
            <person name="Zhang Z."/>
            <person name="Zhang Y."/>
            <person name="Huang X."/>
            <person name="Su Z."/>
            <person name="Tong W."/>
            <person name="Li J."/>
            <person name="Tong Z."/>
            <person name="Li S."/>
            <person name="Ye J."/>
            <person name="Wang L."/>
            <person name="Fang L."/>
            <person name="Lei T."/>
            <person name="Chen C."/>
            <person name="Chen H."/>
            <person name="Xu Z."/>
            <person name="Li H."/>
            <person name="Huang H."/>
            <person name="Zhang F."/>
            <person name="Xu H."/>
            <person name="Li N."/>
            <person name="Zhao C."/>
            <person name="Li S."/>
            <person name="Dong L."/>
            <person name="Huang Y."/>
            <person name="Li L."/>
            <person name="Xi Y."/>
            <person name="Qi Q."/>
            <person name="Li W."/>
            <person name="Zhang B."/>
            <person name="Hu W."/>
            <person name="Zhang Y."/>
            <person name="Tian X."/>
            <person name="Jiao Y."/>
            <person name="Liang X."/>
            <person name="Jin J."/>
            <person name="Gao L."/>
            <person name="Zheng W."/>
            <person name="Hao B."/>
            <person name="Liu S."/>
            <person name="Wang W."/>
            <person name="Yuan L."/>
            <person name="Cao M."/>
            <person name="McDermott J."/>
            <person name="Samudrala R."/>
            <person name="Wang J."/>
            <person name="Wong G.K."/>
            <person name="Yang H."/>
        </authorList>
    </citation>
    <scope>NUCLEOTIDE SEQUENCE [LARGE SCALE GENOMIC DNA]</scope>
    <source>
        <strain evidence="3">cv. 93-11</strain>
    </source>
</reference>
<keyword evidence="3" id="KW-1185">Reference proteome</keyword>
<proteinExistence type="predicted"/>
<dbReference type="Proteomes" id="UP000007015">
    <property type="component" value="Chromosome 1"/>
</dbReference>
<accession>B8A949</accession>
<evidence type="ECO:0000313" key="3">
    <source>
        <dbReference type="Proteomes" id="UP000007015"/>
    </source>
</evidence>
<organism evidence="2 3">
    <name type="scientific">Oryza sativa subsp. indica</name>
    <name type="common">Rice</name>
    <dbReference type="NCBI Taxonomy" id="39946"/>
    <lineage>
        <taxon>Eukaryota</taxon>
        <taxon>Viridiplantae</taxon>
        <taxon>Streptophyta</taxon>
        <taxon>Embryophyta</taxon>
        <taxon>Tracheophyta</taxon>
        <taxon>Spermatophyta</taxon>
        <taxon>Magnoliopsida</taxon>
        <taxon>Liliopsida</taxon>
        <taxon>Poales</taxon>
        <taxon>Poaceae</taxon>
        <taxon>BOP clade</taxon>
        <taxon>Oryzoideae</taxon>
        <taxon>Oryzeae</taxon>
        <taxon>Oryzinae</taxon>
        <taxon>Oryza</taxon>
        <taxon>Oryza sativa</taxon>
    </lineage>
</organism>
<evidence type="ECO:0000256" key="1">
    <source>
        <dbReference type="SAM" id="MobiDB-lite"/>
    </source>
</evidence>
<sequence length="129" mass="14598">MATISLIGWSAGLIELWSVDYYYHYPIFTCNLYFPWFTYTANRVMMLPFDVTYLSLYARFNKMKGPVGKASLICGGKETHDAKILQIGDGGDSVHFKAKPVVPKKPREDEDLEKGGGGQVVNRMRRGRV</sequence>
<dbReference type="EMBL" id="CM000126">
    <property type="protein sequence ID" value="EEC72148.1"/>
    <property type="molecule type" value="Genomic_DNA"/>
</dbReference>
<dbReference type="Gramene" id="BGIOSGA005158-TA">
    <property type="protein sequence ID" value="BGIOSGA005158-PA"/>
    <property type="gene ID" value="BGIOSGA005158"/>
</dbReference>
<gene>
    <name evidence="2" type="ORF">OsI_05179</name>
</gene>
<evidence type="ECO:0000313" key="2">
    <source>
        <dbReference type="EMBL" id="EEC72148.1"/>
    </source>
</evidence>